<accession>A0A4Q6XYJ9</accession>
<protein>
    <submittedName>
        <fullName evidence="8">RagB/SusD family nutrient uptake outer membrane protein</fullName>
    </submittedName>
</protein>
<dbReference type="Pfam" id="PF07980">
    <property type="entry name" value="SusD_RagB"/>
    <property type="match status" value="1"/>
</dbReference>
<keyword evidence="4" id="KW-0472">Membrane</keyword>
<comment type="caution">
    <text evidence="8">The sequence shown here is derived from an EMBL/GenBank/DDBJ whole genome shotgun (WGS) entry which is preliminary data.</text>
</comment>
<dbReference type="InterPro" id="IPR012944">
    <property type="entry name" value="SusD_RagB_dom"/>
</dbReference>
<reference evidence="8 9" key="1">
    <citation type="submission" date="2019-02" db="EMBL/GenBank/DDBJ databases">
        <authorList>
            <person name="Li Y."/>
        </authorList>
    </citation>
    <scope>NUCLEOTIDE SEQUENCE [LARGE SCALE GENOMIC DNA]</scope>
    <source>
        <strain evidence="8 9">30C10-4-7</strain>
    </source>
</reference>
<evidence type="ECO:0000256" key="3">
    <source>
        <dbReference type="ARBA" id="ARBA00022729"/>
    </source>
</evidence>
<dbReference type="SUPFAM" id="SSF48452">
    <property type="entry name" value="TPR-like"/>
    <property type="match status" value="1"/>
</dbReference>
<dbReference type="RefSeq" id="WP_130139865.1">
    <property type="nucleotide sequence ID" value="NZ_SGIT01000001.1"/>
</dbReference>
<feature type="domain" description="RagB/SusD" evidence="6">
    <location>
        <begin position="364"/>
        <end position="648"/>
    </location>
</feature>
<evidence type="ECO:0000256" key="5">
    <source>
        <dbReference type="ARBA" id="ARBA00023237"/>
    </source>
</evidence>
<dbReference type="Proteomes" id="UP000292855">
    <property type="component" value="Unassembled WGS sequence"/>
</dbReference>
<keyword evidence="3" id="KW-0732">Signal</keyword>
<proteinExistence type="inferred from homology"/>
<evidence type="ECO:0000256" key="1">
    <source>
        <dbReference type="ARBA" id="ARBA00004442"/>
    </source>
</evidence>
<dbReference type="AlphaFoldDB" id="A0A4Q6XYJ9"/>
<comment type="similarity">
    <text evidence="2">Belongs to the SusD family.</text>
</comment>
<feature type="domain" description="SusD-like N-terminal" evidence="7">
    <location>
        <begin position="124"/>
        <end position="244"/>
    </location>
</feature>
<evidence type="ECO:0000259" key="6">
    <source>
        <dbReference type="Pfam" id="PF07980"/>
    </source>
</evidence>
<dbReference type="InterPro" id="IPR011990">
    <property type="entry name" value="TPR-like_helical_dom_sf"/>
</dbReference>
<dbReference type="EMBL" id="SGIT01000001">
    <property type="protein sequence ID" value="RZF61636.1"/>
    <property type="molecule type" value="Genomic_DNA"/>
</dbReference>
<evidence type="ECO:0000313" key="8">
    <source>
        <dbReference type="EMBL" id="RZF61636.1"/>
    </source>
</evidence>
<evidence type="ECO:0000256" key="4">
    <source>
        <dbReference type="ARBA" id="ARBA00023136"/>
    </source>
</evidence>
<organism evidence="8 9">
    <name type="scientific">Sphingobacterium corticibacterium</name>
    <dbReference type="NCBI Taxonomy" id="2484746"/>
    <lineage>
        <taxon>Bacteria</taxon>
        <taxon>Pseudomonadati</taxon>
        <taxon>Bacteroidota</taxon>
        <taxon>Sphingobacteriia</taxon>
        <taxon>Sphingobacteriales</taxon>
        <taxon>Sphingobacteriaceae</taxon>
        <taxon>Sphingobacterium</taxon>
    </lineage>
</organism>
<dbReference type="PROSITE" id="PS51257">
    <property type="entry name" value="PROKAR_LIPOPROTEIN"/>
    <property type="match status" value="1"/>
</dbReference>
<dbReference type="Pfam" id="PF14322">
    <property type="entry name" value="SusD-like_3"/>
    <property type="match status" value="1"/>
</dbReference>
<dbReference type="Gene3D" id="1.25.40.390">
    <property type="match status" value="1"/>
</dbReference>
<evidence type="ECO:0000256" key="2">
    <source>
        <dbReference type="ARBA" id="ARBA00006275"/>
    </source>
</evidence>
<gene>
    <name evidence="8" type="ORF">EWE74_01990</name>
</gene>
<keyword evidence="9" id="KW-1185">Reference proteome</keyword>
<keyword evidence="5" id="KW-0998">Cell outer membrane</keyword>
<evidence type="ECO:0000313" key="9">
    <source>
        <dbReference type="Proteomes" id="UP000292855"/>
    </source>
</evidence>
<dbReference type="GO" id="GO:0009279">
    <property type="term" value="C:cell outer membrane"/>
    <property type="evidence" value="ECO:0007669"/>
    <property type="project" value="UniProtKB-SubCell"/>
</dbReference>
<name>A0A4Q6XYJ9_9SPHI</name>
<evidence type="ECO:0000259" key="7">
    <source>
        <dbReference type="Pfam" id="PF14322"/>
    </source>
</evidence>
<dbReference type="OrthoDB" id="608091at2"/>
<sequence length="648" mass="75305">MKNIKKYFRGWTVLTLVCVFSSCSKYLDIVPDNIPEIDNAFTLRIEAQKFLMTCYSYLPRNGDNWYNAGFMTGDEIWLPQEDQARWHAAFRIAQGMQNTNDVLFDEWGGWNKGNMGDSDAAKRRYFQGLRNCNIFLSNIQRVPDITETERERWIGEVEFLKAYYHFYLMRMYGAVPIVDENIPENANPEDLRLKRAPFDECLHFVSNLLDEAVQKLPLTVSDENSELGRITKPIALAIKARLWLMAASPLFNGNPDYANYTDHDGIPLFNSTFDPSKWERAKDAAKEAIDAAEQSGASLYYYTNDIYNLSDVTKTQLNIRNAVTERFGQETIWGLSFSPFVNQAQCMPPMSRSTFTDRFAMQGVWSVPLKIVRQFYSKNGVPINEDKHLDFSNEFEVRIATDDERFNIEPGYHTARINFDREPRYYANLGFDGGIWYMRNDANQSSDVNTYYVQAKNTERAGFGHFENFSETGYFVKKLVNWRSTMHTGSNGQWLQYPWPEIRLAELYLTYAEALVESDGDRDEAIQYVDLVRARAGLHGIADSWTNHSRNPAKFTSKSGLLDIIRQERLIELTFEGQRLWDLRRWKFAADRLNENITGLNIQGRTADAYNIERVIHTQTFISPRDYLWPIKDWDLMRNPKLIQNPGW</sequence>
<comment type="subcellular location">
    <subcellularLocation>
        <location evidence="1">Cell outer membrane</location>
    </subcellularLocation>
</comment>
<dbReference type="InterPro" id="IPR033985">
    <property type="entry name" value="SusD-like_N"/>
</dbReference>